<dbReference type="SMART" id="SM01232">
    <property type="entry name" value="H2TH"/>
    <property type="match status" value="1"/>
</dbReference>
<dbReference type="Gene3D" id="1.10.8.50">
    <property type="match status" value="1"/>
</dbReference>
<dbReference type="GO" id="GO:0006284">
    <property type="term" value="P:base-excision repair"/>
    <property type="evidence" value="ECO:0007669"/>
    <property type="project" value="InterPro"/>
</dbReference>
<comment type="similarity">
    <text evidence="2">Belongs to the FPG family.</text>
</comment>
<dbReference type="PANTHER" id="PTHR22993:SF9">
    <property type="entry name" value="FORMAMIDOPYRIMIDINE-DNA GLYCOSYLASE"/>
    <property type="match status" value="1"/>
</dbReference>
<evidence type="ECO:0000256" key="4">
    <source>
        <dbReference type="ARBA" id="ARBA00022801"/>
    </source>
</evidence>
<dbReference type="InterPro" id="IPR012319">
    <property type="entry name" value="FPG_cat"/>
</dbReference>
<evidence type="ECO:0000256" key="3">
    <source>
        <dbReference type="ARBA" id="ARBA00022763"/>
    </source>
</evidence>
<evidence type="ECO:0000256" key="8">
    <source>
        <dbReference type="ARBA" id="ARBA00023268"/>
    </source>
</evidence>
<keyword evidence="9 12" id="KW-0326">Glycosidase</keyword>
<evidence type="ECO:0000313" key="11">
    <source>
        <dbReference type="EMBL" id="MBB6109472.1"/>
    </source>
</evidence>
<dbReference type="SUPFAM" id="SSF46946">
    <property type="entry name" value="S13-like H2TH domain"/>
    <property type="match status" value="1"/>
</dbReference>
<dbReference type="InterPro" id="IPR010979">
    <property type="entry name" value="Ribosomal_uS13-like_H2TH"/>
</dbReference>
<dbReference type="EMBL" id="JACHCA010000004">
    <property type="protein sequence ID" value="MBB6127710.1"/>
    <property type="molecule type" value="Genomic_DNA"/>
</dbReference>
<dbReference type="EMBL" id="JACHCB010000004">
    <property type="protein sequence ID" value="MBB6109472.1"/>
    <property type="molecule type" value="Genomic_DNA"/>
</dbReference>
<organism evidence="12 14">
    <name type="scientific">Mucilaginibacter lappiensis</name>
    <dbReference type="NCBI Taxonomy" id="354630"/>
    <lineage>
        <taxon>Bacteria</taxon>
        <taxon>Pseudomonadati</taxon>
        <taxon>Bacteroidota</taxon>
        <taxon>Sphingobacteriia</taxon>
        <taxon>Sphingobacteriales</taxon>
        <taxon>Sphingobacteriaceae</taxon>
        <taxon>Mucilaginibacter</taxon>
    </lineage>
</organism>
<keyword evidence="6" id="KW-0234">DNA repair</keyword>
<dbReference type="EC" id="4.2.99.18" evidence="12"/>
<gene>
    <name evidence="12" type="ORF">HDF22_001818</name>
    <name evidence="11" type="ORF">HDF23_002219</name>
</gene>
<feature type="domain" description="Formamidopyrimidine-DNA glycosylase catalytic" evidence="10">
    <location>
        <begin position="2"/>
        <end position="113"/>
    </location>
</feature>
<dbReference type="GO" id="GO:0140078">
    <property type="term" value="F:class I DNA-(apurinic or apyrimidinic site) endonuclease activity"/>
    <property type="evidence" value="ECO:0007669"/>
    <property type="project" value="UniProtKB-EC"/>
</dbReference>
<dbReference type="OrthoDB" id="9800855at2"/>
<accession>A0A1N6WVE9</accession>
<evidence type="ECO:0000259" key="10">
    <source>
        <dbReference type="PROSITE" id="PS51068"/>
    </source>
</evidence>
<dbReference type="GO" id="GO:0008270">
    <property type="term" value="F:zinc ion binding"/>
    <property type="evidence" value="ECO:0007669"/>
    <property type="project" value="InterPro"/>
</dbReference>
<dbReference type="RefSeq" id="WP_076373051.1">
    <property type="nucleotide sequence ID" value="NZ_FTMG01000004.1"/>
</dbReference>
<dbReference type="PANTHER" id="PTHR22993">
    <property type="entry name" value="FORMAMIDOPYRIMIDINE-DNA GLYCOSYLASE"/>
    <property type="match status" value="1"/>
</dbReference>
<evidence type="ECO:0000256" key="5">
    <source>
        <dbReference type="ARBA" id="ARBA00023125"/>
    </source>
</evidence>
<dbReference type="Proteomes" id="UP000541583">
    <property type="component" value="Unassembled WGS sequence"/>
</dbReference>
<dbReference type="STRING" id="354630.SAMN05421821_104115"/>
<evidence type="ECO:0000256" key="1">
    <source>
        <dbReference type="ARBA" id="ARBA00001668"/>
    </source>
</evidence>
<dbReference type="GO" id="GO:0034039">
    <property type="term" value="F:8-oxo-7,8-dihydroguanine DNA N-glycosylase activity"/>
    <property type="evidence" value="ECO:0007669"/>
    <property type="project" value="TreeGrafter"/>
</dbReference>
<dbReference type="InterPro" id="IPR035937">
    <property type="entry name" value="FPG_N"/>
</dbReference>
<reference evidence="13 14" key="1">
    <citation type="submission" date="2020-08" db="EMBL/GenBank/DDBJ databases">
        <title>Genomic Encyclopedia of Type Strains, Phase IV (KMG-V): Genome sequencing to study the core and pangenomes of soil and plant-associated prokaryotes.</title>
        <authorList>
            <person name="Whitman W."/>
        </authorList>
    </citation>
    <scope>NUCLEOTIDE SEQUENCE [LARGE SCALE GENOMIC DNA]</scope>
    <source>
        <strain evidence="11 13">ANJLi2</strain>
        <strain evidence="12 14">MP601</strain>
    </source>
</reference>
<keyword evidence="3" id="KW-0227">DNA damage</keyword>
<dbReference type="SMART" id="SM00898">
    <property type="entry name" value="Fapy_DNA_glyco"/>
    <property type="match status" value="1"/>
</dbReference>
<dbReference type="EC" id="3.2.2.23" evidence="12"/>
<evidence type="ECO:0000313" key="12">
    <source>
        <dbReference type="EMBL" id="MBB6127710.1"/>
    </source>
</evidence>
<keyword evidence="4 12" id="KW-0378">Hydrolase</keyword>
<proteinExistence type="inferred from homology"/>
<dbReference type="Proteomes" id="UP000548326">
    <property type="component" value="Unassembled WGS sequence"/>
</dbReference>
<evidence type="ECO:0000256" key="9">
    <source>
        <dbReference type="ARBA" id="ARBA00023295"/>
    </source>
</evidence>
<dbReference type="InterPro" id="IPR015886">
    <property type="entry name" value="H2TH_FPG"/>
</dbReference>
<comment type="catalytic activity">
    <reaction evidence="1">
        <text>Hydrolysis of DNA containing ring-opened 7-methylguanine residues, releasing 2,6-diamino-4-hydroxy-5-(N-methyl)formamidopyrimidine.</text>
        <dbReference type="EC" id="3.2.2.23"/>
    </reaction>
</comment>
<keyword evidence="8" id="KW-0511">Multifunctional enzyme</keyword>
<keyword evidence="13" id="KW-1185">Reference proteome</keyword>
<dbReference type="Pfam" id="PF06831">
    <property type="entry name" value="H2TH"/>
    <property type="match status" value="1"/>
</dbReference>
<evidence type="ECO:0000256" key="7">
    <source>
        <dbReference type="ARBA" id="ARBA00023239"/>
    </source>
</evidence>
<evidence type="ECO:0000313" key="14">
    <source>
        <dbReference type="Proteomes" id="UP000548326"/>
    </source>
</evidence>
<evidence type="ECO:0000256" key="2">
    <source>
        <dbReference type="ARBA" id="ARBA00009409"/>
    </source>
</evidence>
<dbReference type="GO" id="GO:0003684">
    <property type="term" value="F:damaged DNA binding"/>
    <property type="evidence" value="ECO:0007669"/>
    <property type="project" value="InterPro"/>
</dbReference>
<protein>
    <submittedName>
        <fullName evidence="12">Formamidopyrimidine-DNA glycosylase</fullName>
        <ecNumber evidence="12">3.2.2.23</ecNumber>
        <ecNumber evidence="12">4.2.99.18</ecNumber>
    </submittedName>
</protein>
<evidence type="ECO:0000313" key="13">
    <source>
        <dbReference type="Proteomes" id="UP000541583"/>
    </source>
</evidence>
<dbReference type="SUPFAM" id="SSF81624">
    <property type="entry name" value="N-terminal domain of MutM-like DNA repair proteins"/>
    <property type="match status" value="1"/>
</dbReference>
<dbReference type="AlphaFoldDB" id="A0A1N6WVE9"/>
<name>A0A1N6WVE9_9SPHI</name>
<dbReference type="PROSITE" id="PS51068">
    <property type="entry name" value="FPG_CAT"/>
    <property type="match status" value="1"/>
</dbReference>
<sequence length="258" mass="29186">MPELPDLQAFSYNLDKKLAGKTVKQAAVINAKKLNVSHQELQDTLEGQKLDKVYREGKELYLKFSKGDVLGLHLMLHGKLFLFEGKNEHKYPIIELHFTDGNGLVLTDFQGIANPTLNPEEKESPDALSQDAGVDYLTQRLQKTKTNIKTVLLDQKIIRGIGNAYADEILWHAGISPFSISNKLPGDKIKDLVKSIHIVLTEAEKAILKSNPDIINGEIRDFMYIHNSKKTHSPKGEEIKVKEGTRKTYYTEEQELYT</sequence>
<keyword evidence="5" id="KW-0238">DNA-binding</keyword>
<dbReference type="Gene3D" id="3.20.190.10">
    <property type="entry name" value="MutM-like, N-terminal"/>
    <property type="match status" value="1"/>
</dbReference>
<evidence type="ECO:0000256" key="6">
    <source>
        <dbReference type="ARBA" id="ARBA00023204"/>
    </source>
</evidence>
<dbReference type="Pfam" id="PF01149">
    <property type="entry name" value="Fapy_DNA_glyco"/>
    <property type="match status" value="1"/>
</dbReference>
<keyword evidence="7 12" id="KW-0456">Lyase</keyword>
<comment type="caution">
    <text evidence="12">The sequence shown here is derived from an EMBL/GenBank/DDBJ whole genome shotgun (WGS) entry which is preliminary data.</text>
</comment>